<dbReference type="EMBL" id="UINC01197525">
    <property type="protein sequence ID" value="SVE15058.1"/>
    <property type="molecule type" value="Genomic_DNA"/>
</dbReference>
<dbReference type="Gene3D" id="3.90.1150.10">
    <property type="entry name" value="Aspartate Aminotransferase, domain 1"/>
    <property type="match status" value="1"/>
</dbReference>
<dbReference type="Gene3D" id="3.40.640.10">
    <property type="entry name" value="Type I PLP-dependent aspartate aminotransferase-like (Major domain)"/>
    <property type="match status" value="1"/>
</dbReference>
<keyword evidence="6" id="KW-0028">Amino-acid biosynthesis</keyword>
<dbReference type="UniPathway" id="UPA00135">
    <property type="reaction ID" value="UER00197"/>
</dbReference>
<evidence type="ECO:0000313" key="14">
    <source>
        <dbReference type="EMBL" id="SVE15058.1"/>
    </source>
</evidence>
<dbReference type="Pfam" id="PF00266">
    <property type="entry name" value="Aminotran_5"/>
    <property type="match status" value="1"/>
</dbReference>
<evidence type="ECO:0000256" key="11">
    <source>
        <dbReference type="ARBA" id="ARBA00049007"/>
    </source>
</evidence>
<name>A0A383B6Q5_9ZZZZ</name>
<dbReference type="InterPro" id="IPR015422">
    <property type="entry name" value="PyrdxlP-dep_Trfase_small"/>
</dbReference>
<dbReference type="GO" id="GO:0006564">
    <property type="term" value="P:L-serine biosynthetic process"/>
    <property type="evidence" value="ECO:0007669"/>
    <property type="project" value="UniProtKB-KW"/>
</dbReference>
<dbReference type="InterPro" id="IPR015424">
    <property type="entry name" value="PyrdxlP-dep_Trfase"/>
</dbReference>
<feature type="transmembrane region" description="Helical" evidence="12">
    <location>
        <begin position="20"/>
        <end position="43"/>
    </location>
</feature>
<keyword evidence="5" id="KW-0032">Aminotransferase</keyword>
<dbReference type="PANTHER" id="PTHR43247">
    <property type="entry name" value="PHOSPHOSERINE AMINOTRANSFERASE"/>
    <property type="match status" value="1"/>
</dbReference>
<organism evidence="14">
    <name type="scientific">marine metagenome</name>
    <dbReference type="NCBI Taxonomy" id="408172"/>
    <lineage>
        <taxon>unclassified sequences</taxon>
        <taxon>metagenomes</taxon>
        <taxon>ecological metagenomes</taxon>
    </lineage>
</organism>
<comment type="catalytic activity">
    <reaction evidence="10">
        <text>4-(phosphooxy)-L-threonine + 2-oxoglutarate = (R)-3-hydroxy-2-oxo-4-phosphooxybutanoate + L-glutamate</text>
        <dbReference type="Rhea" id="RHEA:16573"/>
        <dbReference type="ChEBI" id="CHEBI:16810"/>
        <dbReference type="ChEBI" id="CHEBI:29985"/>
        <dbReference type="ChEBI" id="CHEBI:58452"/>
        <dbReference type="ChEBI" id="CHEBI:58538"/>
        <dbReference type="EC" id="2.6.1.52"/>
    </reaction>
</comment>
<keyword evidence="8" id="KW-0663">Pyridoxal phosphate</keyword>
<keyword evidence="12" id="KW-1133">Transmembrane helix</keyword>
<gene>
    <name evidence="14" type="ORF">METZ01_LOCUS467912</name>
</gene>
<keyword evidence="12" id="KW-0812">Transmembrane</keyword>
<dbReference type="InterPro" id="IPR022278">
    <property type="entry name" value="Pser_aminoTfrase"/>
</dbReference>
<dbReference type="AlphaFoldDB" id="A0A383B6Q5"/>
<evidence type="ECO:0000256" key="12">
    <source>
        <dbReference type="SAM" id="Phobius"/>
    </source>
</evidence>
<feature type="domain" description="Aminotransferase class V" evidence="13">
    <location>
        <begin position="3"/>
        <end position="128"/>
    </location>
</feature>
<comment type="cofactor">
    <cofactor evidence="1">
        <name>pyridoxal 5'-phosphate</name>
        <dbReference type="ChEBI" id="CHEBI:597326"/>
    </cofactor>
</comment>
<evidence type="ECO:0000256" key="10">
    <source>
        <dbReference type="ARBA" id="ARBA00047630"/>
    </source>
</evidence>
<comment type="similarity">
    <text evidence="3">Belongs to the class-V pyridoxal-phosphate-dependent aminotransferase family. SerC subfamily.</text>
</comment>
<dbReference type="SUPFAM" id="SSF53383">
    <property type="entry name" value="PLP-dependent transferases"/>
    <property type="match status" value="1"/>
</dbReference>
<keyword evidence="12" id="KW-0472">Membrane</keyword>
<dbReference type="GO" id="GO:0030170">
    <property type="term" value="F:pyridoxal phosphate binding"/>
    <property type="evidence" value="ECO:0007669"/>
    <property type="project" value="TreeGrafter"/>
</dbReference>
<comment type="catalytic activity">
    <reaction evidence="11">
        <text>O-phospho-L-serine + 2-oxoglutarate = 3-phosphooxypyruvate + L-glutamate</text>
        <dbReference type="Rhea" id="RHEA:14329"/>
        <dbReference type="ChEBI" id="CHEBI:16810"/>
        <dbReference type="ChEBI" id="CHEBI:18110"/>
        <dbReference type="ChEBI" id="CHEBI:29985"/>
        <dbReference type="ChEBI" id="CHEBI:57524"/>
        <dbReference type="EC" id="2.6.1.52"/>
    </reaction>
</comment>
<evidence type="ECO:0000259" key="13">
    <source>
        <dbReference type="Pfam" id="PF00266"/>
    </source>
</evidence>
<evidence type="ECO:0000256" key="2">
    <source>
        <dbReference type="ARBA" id="ARBA00005099"/>
    </source>
</evidence>
<evidence type="ECO:0000256" key="3">
    <source>
        <dbReference type="ARBA" id="ARBA00006904"/>
    </source>
</evidence>
<dbReference type="FunFam" id="3.90.1150.10:FF:000006">
    <property type="entry name" value="Phosphoserine aminotransferase"/>
    <property type="match status" value="1"/>
</dbReference>
<evidence type="ECO:0000256" key="4">
    <source>
        <dbReference type="ARBA" id="ARBA00013030"/>
    </source>
</evidence>
<evidence type="ECO:0000256" key="6">
    <source>
        <dbReference type="ARBA" id="ARBA00022605"/>
    </source>
</evidence>
<evidence type="ECO:0000256" key="5">
    <source>
        <dbReference type="ARBA" id="ARBA00022576"/>
    </source>
</evidence>
<proteinExistence type="inferred from homology"/>
<dbReference type="GO" id="GO:0005737">
    <property type="term" value="C:cytoplasm"/>
    <property type="evidence" value="ECO:0007669"/>
    <property type="project" value="TreeGrafter"/>
</dbReference>
<dbReference type="PANTHER" id="PTHR43247:SF1">
    <property type="entry name" value="PHOSPHOSERINE AMINOTRANSFERASE"/>
    <property type="match status" value="1"/>
</dbReference>
<keyword evidence="7" id="KW-0808">Transferase</keyword>
<evidence type="ECO:0000256" key="8">
    <source>
        <dbReference type="ARBA" id="ARBA00022898"/>
    </source>
</evidence>
<dbReference type="GO" id="GO:0004648">
    <property type="term" value="F:O-phospho-L-serine:2-oxoglutarate aminotransferase activity"/>
    <property type="evidence" value="ECO:0007669"/>
    <property type="project" value="UniProtKB-EC"/>
</dbReference>
<protein>
    <recommendedName>
        <fullName evidence="4">phosphoserine transaminase</fullName>
        <ecNumber evidence="4">2.6.1.52</ecNumber>
    </recommendedName>
</protein>
<sequence>MLDYRTFVEKGSRPNTPPVFAVYILGLVCEWLINEVGGLHAILERNTAKAAKVYGVIDSSGGFYKGHACPASRSLMNVTFRLPSEDLEATFIKNAALEGLTDLKGHRSVGGIRASIYNAMPEEGVEALCQFMNDFKSSHG</sequence>
<dbReference type="EC" id="2.6.1.52" evidence="4"/>
<evidence type="ECO:0000256" key="7">
    <source>
        <dbReference type="ARBA" id="ARBA00022679"/>
    </source>
</evidence>
<dbReference type="InterPro" id="IPR015421">
    <property type="entry name" value="PyrdxlP-dep_Trfase_major"/>
</dbReference>
<accession>A0A383B6Q5</accession>
<keyword evidence="9" id="KW-0718">Serine biosynthesis</keyword>
<dbReference type="InterPro" id="IPR000192">
    <property type="entry name" value="Aminotrans_V_dom"/>
</dbReference>
<evidence type="ECO:0000256" key="1">
    <source>
        <dbReference type="ARBA" id="ARBA00001933"/>
    </source>
</evidence>
<comment type="pathway">
    <text evidence="2">Amino-acid biosynthesis; L-serine biosynthesis; L-serine from 3-phospho-D-glycerate: step 2/3.</text>
</comment>
<evidence type="ECO:0000256" key="9">
    <source>
        <dbReference type="ARBA" id="ARBA00023299"/>
    </source>
</evidence>
<reference evidence="14" key="1">
    <citation type="submission" date="2018-05" db="EMBL/GenBank/DDBJ databases">
        <authorList>
            <person name="Lanie J.A."/>
            <person name="Ng W.-L."/>
            <person name="Kazmierczak K.M."/>
            <person name="Andrzejewski T.M."/>
            <person name="Davidsen T.M."/>
            <person name="Wayne K.J."/>
            <person name="Tettelin H."/>
            <person name="Glass J.I."/>
            <person name="Rusch D."/>
            <person name="Podicherti R."/>
            <person name="Tsui H.-C.T."/>
            <person name="Winkler M.E."/>
        </authorList>
    </citation>
    <scope>NUCLEOTIDE SEQUENCE</scope>
</reference>